<keyword evidence="4" id="KW-1185">Reference proteome</keyword>
<dbReference type="InterPro" id="IPR051213">
    <property type="entry name" value="START_lipid_transfer"/>
</dbReference>
<dbReference type="PANTHER" id="PTHR19308:SF14">
    <property type="entry name" value="START DOMAIN-CONTAINING PROTEIN"/>
    <property type="match status" value="1"/>
</dbReference>
<dbReference type="SUPFAM" id="SSF55961">
    <property type="entry name" value="Bet v1-like"/>
    <property type="match status" value="1"/>
</dbReference>
<gene>
    <name evidence="3" type="ORF">B0T26DRAFT_239718</name>
</gene>
<dbReference type="EMBL" id="JAUIRO010000003">
    <property type="protein sequence ID" value="KAK0722902.1"/>
    <property type="molecule type" value="Genomic_DNA"/>
</dbReference>
<dbReference type="Gene3D" id="3.30.530.20">
    <property type="match status" value="1"/>
</dbReference>
<feature type="compositionally biased region" description="Basic and acidic residues" evidence="1">
    <location>
        <begin position="617"/>
        <end position="685"/>
    </location>
</feature>
<dbReference type="InterPro" id="IPR024500">
    <property type="entry name" value="DUF3074"/>
</dbReference>
<dbReference type="InterPro" id="IPR023393">
    <property type="entry name" value="START-like_dom_sf"/>
</dbReference>
<feature type="compositionally biased region" description="Basic and acidic residues" evidence="1">
    <location>
        <begin position="594"/>
        <end position="605"/>
    </location>
</feature>
<organism evidence="3 4">
    <name type="scientific">Lasiosphaeria miniovina</name>
    <dbReference type="NCBI Taxonomy" id="1954250"/>
    <lineage>
        <taxon>Eukaryota</taxon>
        <taxon>Fungi</taxon>
        <taxon>Dikarya</taxon>
        <taxon>Ascomycota</taxon>
        <taxon>Pezizomycotina</taxon>
        <taxon>Sordariomycetes</taxon>
        <taxon>Sordariomycetidae</taxon>
        <taxon>Sordariales</taxon>
        <taxon>Lasiosphaeriaceae</taxon>
        <taxon>Lasiosphaeria</taxon>
    </lineage>
</organism>
<dbReference type="RefSeq" id="XP_060298826.1">
    <property type="nucleotide sequence ID" value="XM_060433937.1"/>
</dbReference>
<feature type="compositionally biased region" description="Polar residues" evidence="1">
    <location>
        <begin position="541"/>
        <end position="576"/>
    </location>
</feature>
<name>A0AA40E2U3_9PEZI</name>
<reference evidence="3" key="1">
    <citation type="submission" date="2023-06" db="EMBL/GenBank/DDBJ databases">
        <title>Genome-scale phylogeny and comparative genomics of the fungal order Sordariales.</title>
        <authorList>
            <consortium name="Lawrence Berkeley National Laboratory"/>
            <person name="Hensen N."/>
            <person name="Bonometti L."/>
            <person name="Westerberg I."/>
            <person name="Brannstrom I.O."/>
            <person name="Guillou S."/>
            <person name="Cros-Aarteil S."/>
            <person name="Calhoun S."/>
            <person name="Haridas S."/>
            <person name="Kuo A."/>
            <person name="Mondo S."/>
            <person name="Pangilinan J."/>
            <person name="Riley R."/>
            <person name="LaButti K."/>
            <person name="Andreopoulos B."/>
            <person name="Lipzen A."/>
            <person name="Chen C."/>
            <person name="Yanf M."/>
            <person name="Daum C."/>
            <person name="Ng V."/>
            <person name="Clum A."/>
            <person name="Steindorff A."/>
            <person name="Ohm R."/>
            <person name="Martin F."/>
            <person name="Silar P."/>
            <person name="Natvig D."/>
            <person name="Lalanne C."/>
            <person name="Gautier V."/>
            <person name="Ament-velasquez S.L."/>
            <person name="Kruys A."/>
            <person name="Hutchinson M.I."/>
            <person name="Powell A.J."/>
            <person name="Barry K."/>
            <person name="Miller A.N."/>
            <person name="Grigoriev I.V."/>
            <person name="Debuchy R."/>
            <person name="Gladieux P."/>
            <person name="Thoren M.H."/>
            <person name="Johannesson H."/>
        </authorList>
    </citation>
    <scope>NUCLEOTIDE SEQUENCE</scope>
    <source>
        <strain evidence="3">SMH2392-1A</strain>
    </source>
</reference>
<feature type="region of interest" description="Disordered" evidence="1">
    <location>
        <begin position="501"/>
        <end position="685"/>
    </location>
</feature>
<sequence length="726" mass="80288">MASHHDPFKALSPVDWTAFVDDGNEKKAINKDRLAELLSTTFENAQAVINSIPVPASVAAVTKAAAAAAETAATTGRARSQTDSAVRSNSDFNIPSILLADSSVSRKDAVNSELLRKEWRDVKISPRDNPLNIGVYKLSAKDGNGSWFARRSIHHPFSPTANSDTGSAADDCNISFDKWRLALQKEFTETLARTQGEPGTGNIRGIGAEKRIELVELDGVGVVELFQVSARFPGPTTPRDFVTLLLMPDHASSDPTGEQKRGKGRKPRQFMLVSKPCQHPDCPPRSGFIRGQYESVEVIREIPLNTPLRRTRSSVDVIREDLTKPIASGTEHSRITREAMSRSASKEDGAAEYEDSFPLGDEEVEQEMAIEWLMVTRSDPGGSVPRFMVERGTPGGILNDANKFLEWLSTKSMEDIATGNQNEQELTEEDGVEAPSAQKEQQGEKEPTEIPARTIGAEQEPRGTRSQNTEPQPSGFYGMIAGALEAAGSAVVNKMYTLASTPVTGSEGNDSDAESDISSTELSYASAEEGEDYASEPLDKSFTNNSSAELESSTRSARSTISEGSMVTSATPTQQSKQHERDLRKLQNRRRRAQEKLERAQERQAAKKQKTGSEGAENDKEAQAIAQLREKHERELAKQEERYQRDLRRLAEKRRAEEKKAEERQRKATEREERQNLQRELERTRADRDLALKEIEILKDQVGQLQSQNTRLVAQIGRESKGSLVL</sequence>
<protein>
    <recommendedName>
        <fullName evidence="2">DUF3074 domain-containing protein</fullName>
    </recommendedName>
</protein>
<dbReference type="GeneID" id="85317207"/>
<evidence type="ECO:0000256" key="1">
    <source>
        <dbReference type="SAM" id="MobiDB-lite"/>
    </source>
</evidence>
<feature type="region of interest" description="Disordered" evidence="1">
    <location>
        <begin position="421"/>
        <end position="476"/>
    </location>
</feature>
<evidence type="ECO:0000313" key="3">
    <source>
        <dbReference type="EMBL" id="KAK0722902.1"/>
    </source>
</evidence>
<proteinExistence type="predicted"/>
<feature type="domain" description="DUF3074" evidence="2">
    <location>
        <begin position="147"/>
        <end position="408"/>
    </location>
</feature>
<dbReference type="PANTHER" id="PTHR19308">
    <property type="entry name" value="PHOSPHATIDYLCHOLINE TRANSFER PROTEIN"/>
    <property type="match status" value="1"/>
</dbReference>
<evidence type="ECO:0000259" key="2">
    <source>
        <dbReference type="Pfam" id="PF11274"/>
    </source>
</evidence>
<comment type="caution">
    <text evidence="3">The sequence shown here is derived from an EMBL/GenBank/DDBJ whole genome shotgun (WGS) entry which is preliminary data.</text>
</comment>
<evidence type="ECO:0000313" key="4">
    <source>
        <dbReference type="Proteomes" id="UP001172101"/>
    </source>
</evidence>
<dbReference type="Proteomes" id="UP001172101">
    <property type="component" value="Unassembled WGS sequence"/>
</dbReference>
<accession>A0AA40E2U3</accession>
<dbReference type="Pfam" id="PF11274">
    <property type="entry name" value="DUF3074"/>
    <property type="match status" value="1"/>
</dbReference>
<dbReference type="AlphaFoldDB" id="A0AA40E2U3"/>